<name>A0A8J4YL11_CHIOP</name>
<dbReference type="Proteomes" id="UP000770661">
    <property type="component" value="Unassembled WGS sequence"/>
</dbReference>
<accession>A0A8J4YL11</accession>
<organism evidence="1 2">
    <name type="scientific">Chionoecetes opilio</name>
    <name type="common">Atlantic snow crab</name>
    <name type="synonym">Cancer opilio</name>
    <dbReference type="NCBI Taxonomy" id="41210"/>
    <lineage>
        <taxon>Eukaryota</taxon>
        <taxon>Metazoa</taxon>
        <taxon>Ecdysozoa</taxon>
        <taxon>Arthropoda</taxon>
        <taxon>Crustacea</taxon>
        <taxon>Multicrustacea</taxon>
        <taxon>Malacostraca</taxon>
        <taxon>Eumalacostraca</taxon>
        <taxon>Eucarida</taxon>
        <taxon>Decapoda</taxon>
        <taxon>Pleocyemata</taxon>
        <taxon>Brachyura</taxon>
        <taxon>Eubrachyura</taxon>
        <taxon>Majoidea</taxon>
        <taxon>Majidae</taxon>
        <taxon>Chionoecetes</taxon>
    </lineage>
</organism>
<evidence type="ECO:0000313" key="2">
    <source>
        <dbReference type="Proteomes" id="UP000770661"/>
    </source>
</evidence>
<protein>
    <submittedName>
        <fullName evidence="1">Uncharacterized protein</fullName>
    </submittedName>
</protein>
<keyword evidence="2" id="KW-1185">Reference proteome</keyword>
<dbReference type="EMBL" id="JACEEZ010001573">
    <property type="protein sequence ID" value="KAG0729070.1"/>
    <property type="molecule type" value="Genomic_DNA"/>
</dbReference>
<dbReference type="AlphaFoldDB" id="A0A8J4YL11"/>
<evidence type="ECO:0000313" key="1">
    <source>
        <dbReference type="EMBL" id="KAG0729070.1"/>
    </source>
</evidence>
<proteinExistence type="predicted"/>
<sequence>MNTNLANWAKVSNRPQNTPSFTLTILTLDQGGRPTDLSAPSEHPIFLHKPLGTTVYNDRGRAHSQIDSNRALPPPSPQGLPLGSCSVLIGKPNLEGTLVNGVEGRSHCHSVKCGDSYKSSQATAAHPGPPHPDPVREAERLASSFATRTSTDNLPAETRDKLTELLQQKMIK</sequence>
<comment type="caution">
    <text evidence="1">The sequence shown here is derived from an EMBL/GenBank/DDBJ whole genome shotgun (WGS) entry which is preliminary data.</text>
</comment>
<gene>
    <name evidence="1" type="ORF">GWK47_031117</name>
</gene>
<reference evidence="1" key="1">
    <citation type="submission" date="2020-07" db="EMBL/GenBank/DDBJ databases">
        <title>The High-quality genome of the commercially important snow crab, Chionoecetes opilio.</title>
        <authorList>
            <person name="Jeong J.-H."/>
            <person name="Ryu S."/>
        </authorList>
    </citation>
    <scope>NUCLEOTIDE SEQUENCE</scope>
    <source>
        <strain evidence="1">MADBK_172401_WGS</strain>
        <tissue evidence="1">Digestive gland</tissue>
    </source>
</reference>